<name>A0ABM7XP37_9ENTE</name>
<evidence type="ECO:0008006" key="3">
    <source>
        <dbReference type="Google" id="ProtNLM"/>
    </source>
</evidence>
<reference evidence="1 2" key="1">
    <citation type="submission" date="2022-03" db="EMBL/GenBank/DDBJ databases">
        <title>Complete genome sequence of Enterococcus innesii DB-1.</title>
        <authorList>
            <person name="Fukuda D."/>
            <person name="Nolasco-Hipolito C."/>
        </authorList>
    </citation>
    <scope>NUCLEOTIDE SEQUENCE [LARGE SCALE GENOMIC DNA]</scope>
    <source>
        <strain evidence="1 2">DB-1</strain>
    </source>
</reference>
<accession>A0ABM7XP37</accession>
<keyword evidence="2" id="KW-1185">Reference proteome</keyword>
<dbReference type="EMBL" id="AP025635">
    <property type="protein sequence ID" value="BDG66772.1"/>
    <property type="molecule type" value="Genomic_DNA"/>
</dbReference>
<organism evidence="1 2">
    <name type="scientific">Enterococcus innesii</name>
    <dbReference type="NCBI Taxonomy" id="2839759"/>
    <lineage>
        <taxon>Bacteria</taxon>
        <taxon>Bacillati</taxon>
        <taxon>Bacillota</taxon>
        <taxon>Bacilli</taxon>
        <taxon>Lactobacillales</taxon>
        <taxon>Enterococcaceae</taxon>
        <taxon>Enterococcus</taxon>
    </lineage>
</organism>
<dbReference type="RefSeq" id="WP_244352331.1">
    <property type="nucleotide sequence ID" value="NZ_AP025635.1"/>
</dbReference>
<dbReference type="Proteomes" id="UP000831692">
    <property type="component" value="Chromosome"/>
</dbReference>
<evidence type="ECO:0000313" key="2">
    <source>
        <dbReference type="Proteomes" id="UP000831692"/>
    </source>
</evidence>
<sequence length="145" mass="17183">MMEIIENLRLSERMYSIRFANERYDHFYRNCVFPINFGLDQVEKYIVDSLNILKDTLKIVDSTNVLIMDGFKHASEEVAFTFIDAHWTDAEQYIVELKDTNKVEYITLITNVETELAAIKQFVKTEFPNTEFTIDYYDEAWVVKP</sequence>
<protein>
    <recommendedName>
        <fullName evidence="3">DUF695 domain-containing protein</fullName>
    </recommendedName>
</protein>
<evidence type="ECO:0000313" key="1">
    <source>
        <dbReference type="EMBL" id="BDG66772.1"/>
    </source>
</evidence>
<dbReference type="GeneID" id="83456338"/>
<proteinExistence type="predicted"/>
<gene>
    <name evidence="1" type="ORF">ENLAB_03360</name>
</gene>